<keyword evidence="6" id="KW-0675">Receptor</keyword>
<gene>
    <name evidence="6" type="ORF">OBRU01_04811</name>
</gene>
<evidence type="ECO:0000256" key="3">
    <source>
        <dbReference type="SAM" id="MobiDB-lite"/>
    </source>
</evidence>
<dbReference type="SUPFAM" id="SSF57424">
    <property type="entry name" value="LDL receptor-like module"/>
    <property type="match status" value="1"/>
</dbReference>
<proteinExistence type="predicted"/>
<dbReference type="InterPro" id="IPR036055">
    <property type="entry name" value="LDL_receptor-like_sf"/>
</dbReference>
<dbReference type="Proteomes" id="UP000037510">
    <property type="component" value="Unassembled WGS sequence"/>
</dbReference>
<dbReference type="InterPro" id="IPR002172">
    <property type="entry name" value="LDrepeatLR_classA_rpt"/>
</dbReference>
<dbReference type="InterPro" id="IPR000998">
    <property type="entry name" value="MAM_dom"/>
</dbReference>
<keyword evidence="7" id="KW-1185">Reference proteome</keyword>
<dbReference type="EMBL" id="JTDY01002102">
    <property type="protein sequence ID" value="KOB72110.1"/>
    <property type="molecule type" value="Genomic_DNA"/>
</dbReference>
<dbReference type="PROSITE" id="PS50060">
    <property type="entry name" value="MAM_2"/>
    <property type="match status" value="1"/>
</dbReference>
<dbReference type="Pfam" id="PF00057">
    <property type="entry name" value="Ldl_recept_a"/>
    <property type="match status" value="1"/>
</dbReference>
<sequence length="667" mass="72707">MALRKLLIILTVIVIAVGDHEHQKEDKVTKTLATEKVKPRPVNLGRDRSSIKKVSTMTNRSDDKRIRGRGMDNLITLRQMMNTTHDDMMNDNEGAITTNLKLPDNNTLYDKMNSLRQDTAKLPGTIYEAKNSIDYVSQAAGVFCNFENETSVMQSHMCMWQWNTTVSSHGLGFKVIIIEITRPKYVSLAHVLPHIAIDNIRMIECVPEPPVYNGECVAGQLKCKIMKYVSLAHVLPHIAIDNIRMIECVPEPPVYNGECVAGQLKCKIMKKDSCIKLSQVCDLVKDCDDGSDENQNCDKMPYGSYCNFEVDTCGFENIPQPILKWSRHSGPTPTDKTGPNYDHTCGMPVQRPNKMVPLVIPAHMNQSLSSCTGWYFFVNMNVTGPNKVHTAIDDFSLAPECFGLNVDPGELGDYTYYDPVLEEKTTPHDSFVDKTWQAYPLIVAGGGGGLSVGAFRDDGSQHGRPATNGTPETGYMYGQPGKTSGMLEPRGLSVGAFRDDGSQHGRLATNGTPETGYMYGQPGKTSGMLEPRGLSVGAFRDDGSQHGRPANNGTPETGDDGSQHGRPATNGTPETGYMYGQPGKTSGMLEPRELSVGPFRDDGSQHGRPATNGGGTSDGEGLHGGGGWSFVEHSRAIKDWSDVSVASRAGPGEVIIIPALHVSILHT</sequence>
<comment type="caution">
    <text evidence="2">Lacks conserved residue(s) required for the propagation of feature annotation.</text>
</comment>
<feature type="compositionally biased region" description="Gly residues" evidence="3">
    <location>
        <begin position="612"/>
        <end position="627"/>
    </location>
</feature>
<evidence type="ECO:0000256" key="1">
    <source>
        <dbReference type="ARBA" id="ARBA00023157"/>
    </source>
</evidence>
<dbReference type="AlphaFoldDB" id="A0A0L7L9P4"/>
<feature type="chain" id="PRO_5005573102" evidence="4">
    <location>
        <begin position="19"/>
        <end position="667"/>
    </location>
</feature>
<keyword evidence="1" id="KW-1015">Disulfide bond</keyword>
<dbReference type="InterPro" id="IPR023415">
    <property type="entry name" value="LDLR_class-A_CS"/>
</dbReference>
<evidence type="ECO:0000259" key="5">
    <source>
        <dbReference type="PROSITE" id="PS50060"/>
    </source>
</evidence>
<dbReference type="PROSITE" id="PS50068">
    <property type="entry name" value="LDLRA_2"/>
    <property type="match status" value="1"/>
</dbReference>
<dbReference type="STRING" id="104452.A0A0L7L9P4"/>
<feature type="signal peptide" evidence="4">
    <location>
        <begin position="1"/>
        <end position="18"/>
    </location>
</feature>
<dbReference type="Gene3D" id="2.60.120.200">
    <property type="match status" value="1"/>
</dbReference>
<keyword evidence="6" id="KW-0808">Transferase</keyword>
<dbReference type="CDD" id="cd00112">
    <property type="entry name" value="LDLa"/>
    <property type="match status" value="1"/>
</dbReference>
<evidence type="ECO:0000313" key="7">
    <source>
        <dbReference type="Proteomes" id="UP000037510"/>
    </source>
</evidence>
<reference evidence="6 7" key="1">
    <citation type="journal article" date="2015" name="Genome Biol. Evol.">
        <title>The genome of winter moth (Operophtera brumata) provides a genomic perspective on sexual dimorphism and phenology.</title>
        <authorList>
            <person name="Derks M.F."/>
            <person name="Smit S."/>
            <person name="Salis L."/>
            <person name="Schijlen E."/>
            <person name="Bossers A."/>
            <person name="Mateman C."/>
            <person name="Pijl A.S."/>
            <person name="de Ridder D."/>
            <person name="Groenen M.A."/>
            <person name="Visser M.E."/>
            <person name="Megens H.J."/>
        </authorList>
    </citation>
    <scope>NUCLEOTIDE SEQUENCE [LARGE SCALE GENOMIC DNA]</scope>
    <source>
        <strain evidence="6">WM2013NL</strain>
        <tissue evidence="6">Head and thorax</tissue>
    </source>
</reference>
<name>A0A0L7L9P4_OPEBR</name>
<evidence type="ECO:0000256" key="2">
    <source>
        <dbReference type="PROSITE-ProRule" id="PRU00124"/>
    </source>
</evidence>
<organism evidence="6 7">
    <name type="scientific">Operophtera brumata</name>
    <name type="common">Winter moth</name>
    <name type="synonym">Phalaena brumata</name>
    <dbReference type="NCBI Taxonomy" id="104452"/>
    <lineage>
        <taxon>Eukaryota</taxon>
        <taxon>Metazoa</taxon>
        <taxon>Ecdysozoa</taxon>
        <taxon>Arthropoda</taxon>
        <taxon>Hexapoda</taxon>
        <taxon>Insecta</taxon>
        <taxon>Pterygota</taxon>
        <taxon>Neoptera</taxon>
        <taxon>Endopterygota</taxon>
        <taxon>Lepidoptera</taxon>
        <taxon>Glossata</taxon>
        <taxon>Ditrysia</taxon>
        <taxon>Geometroidea</taxon>
        <taxon>Geometridae</taxon>
        <taxon>Larentiinae</taxon>
        <taxon>Operophtera</taxon>
    </lineage>
</organism>
<dbReference type="InterPro" id="IPR013320">
    <property type="entry name" value="ConA-like_dom_sf"/>
</dbReference>
<evidence type="ECO:0000313" key="6">
    <source>
        <dbReference type="EMBL" id="KOB72110.1"/>
    </source>
</evidence>
<dbReference type="GO" id="GO:0016301">
    <property type="term" value="F:kinase activity"/>
    <property type="evidence" value="ECO:0007669"/>
    <property type="project" value="UniProtKB-KW"/>
</dbReference>
<dbReference type="PROSITE" id="PS01209">
    <property type="entry name" value="LDLRA_1"/>
    <property type="match status" value="1"/>
</dbReference>
<comment type="caution">
    <text evidence="6">The sequence shown here is derived from an EMBL/GenBank/DDBJ whole genome shotgun (WGS) entry which is preliminary data.</text>
</comment>
<feature type="domain" description="MAM" evidence="5">
    <location>
        <begin position="304"/>
        <end position="379"/>
    </location>
</feature>
<evidence type="ECO:0000256" key="4">
    <source>
        <dbReference type="SAM" id="SignalP"/>
    </source>
</evidence>
<protein>
    <submittedName>
        <fullName evidence="6">Tyrosine-protein kinase receptor</fullName>
    </submittedName>
</protein>
<keyword evidence="4" id="KW-0732">Signal</keyword>
<dbReference type="Gene3D" id="4.10.400.10">
    <property type="entry name" value="Low-density Lipoprotein Receptor"/>
    <property type="match status" value="1"/>
</dbReference>
<dbReference type="GO" id="GO:0016020">
    <property type="term" value="C:membrane"/>
    <property type="evidence" value="ECO:0007669"/>
    <property type="project" value="InterPro"/>
</dbReference>
<feature type="region of interest" description="Disordered" evidence="3">
    <location>
        <begin position="495"/>
        <end position="627"/>
    </location>
</feature>
<keyword evidence="6" id="KW-0418">Kinase</keyword>
<accession>A0A0L7L9P4</accession>
<dbReference type="SUPFAM" id="SSF49899">
    <property type="entry name" value="Concanavalin A-like lectins/glucanases"/>
    <property type="match status" value="1"/>
</dbReference>
<dbReference type="SMART" id="SM00192">
    <property type="entry name" value="LDLa"/>
    <property type="match status" value="1"/>
</dbReference>